<dbReference type="Proteomes" id="UP000177328">
    <property type="component" value="Unassembled WGS sequence"/>
</dbReference>
<name>A0A1F5KFP3_9BACT</name>
<reference evidence="2 3" key="1">
    <citation type="journal article" date="2016" name="Nat. Commun.">
        <title>Thousands of microbial genomes shed light on interconnected biogeochemical processes in an aquifer system.</title>
        <authorList>
            <person name="Anantharaman K."/>
            <person name="Brown C.T."/>
            <person name="Hug L.A."/>
            <person name="Sharon I."/>
            <person name="Castelle C.J."/>
            <person name="Probst A.J."/>
            <person name="Thomas B.C."/>
            <person name="Singh A."/>
            <person name="Wilkins M.J."/>
            <person name="Karaoz U."/>
            <person name="Brodie E.L."/>
            <person name="Williams K.H."/>
            <person name="Hubbard S.S."/>
            <person name="Banfield J.F."/>
        </authorList>
    </citation>
    <scope>NUCLEOTIDE SEQUENCE [LARGE SCALE GENOMIC DNA]</scope>
</reference>
<organism evidence="2 3">
    <name type="scientific">Candidatus Daviesbacteria bacterium RIFCSPHIGHO2_02_FULL_43_12</name>
    <dbReference type="NCBI Taxonomy" id="1797776"/>
    <lineage>
        <taxon>Bacteria</taxon>
        <taxon>Candidatus Daviesiibacteriota</taxon>
    </lineage>
</organism>
<keyword evidence="1" id="KW-0472">Membrane</keyword>
<gene>
    <name evidence="2" type="ORF">A3D25_03495</name>
</gene>
<dbReference type="AlphaFoldDB" id="A0A1F5KFP3"/>
<sequence>MDAEIRKILAGNGVFSKRSIMVRSFFGGVAWGVGSVIGATLLIALLLAILSTLNNIPFLGNIATSISQTINQSISRPKTGP</sequence>
<dbReference type="EMBL" id="MFDD01000015">
    <property type="protein sequence ID" value="OGE39766.1"/>
    <property type="molecule type" value="Genomic_DNA"/>
</dbReference>
<proteinExistence type="predicted"/>
<dbReference type="InterPro" id="IPR043723">
    <property type="entry name" value="DUF5665"/>
</dbReference>
<evidence type="ECO:0000256" key="1">
    <source>
        <dbReference type="SAM" id="Phobius"/>
    </source>
</evidence>
<keyword evidence="1" id="KW-0812">Transmembrane</keyword>
<evidence type="ECO:0000313" key="3">
    <source>
        <dbReference type="Proteomes" id="UP000177328"/>
    </source>
</evidence>
<comment type="caution">
    <text evidence="2">The sequence shown here is derived from an EMBL/GenBank/DDBJ whole genome shotgun (WGS) entry which is preliminary data.</text>
</comment>
<protein>
    <submittedName>
        <fullName evidence="2">Uncharacterized protein</fullName>
    </submittedName>
</protein>
<dbReference type="Pfam" id="PF18910">
    <property type="entry name" value="DUF5665"/>
    <property type="match status" value="1"/>
</dbReference>
<feature type="transmembrane region" description="Helical" evidence="1">
    <location>
        <begin position="25"/>
        <end position="50"/>
    </location>
</feature>
<accession>A0A1F5KFP3</accession>
<keyword evidence="1" id="KW-1133">Transmembrane helix</keyword>
<evidence type="ECO:0000313" key="2">
    <source>
        <dbReference type="EMBL" id="OGE39766.1"/>
    </source>
</evidence>